<dbReference type="PANTHER" id="PTHR46211">
    <property type="entry name" value="GLYCEROPHOSPHORYL DIESTER PHOSPHODIESTERASE"/>
    <property type="match status" value="1"/>
</dbReference>
<dbReference type="SUPFAM" id="SSF51695">
    <property type="entry name" value="PLC-like phosphodiesterases"/>
    <property type="match status" value="1"/>
</dbReference>
<dbReference type="Pfam" id="PF03009">
    <property type="entry name" value="GDPD"/>
    <property type="match status" value="1"/>
</dbReference>
<evidence type="ECO:0000313" key="2">
    <source>
        <dbReference type="EMBL" id="KHT53675.1"/>
    </source>
</evidence>
<protein>
    <submittedName>
        <fullName evidence="2">Glycerophosphodiester phosphodiesterase</fullName>
    </submittedName>
</protein>
<name>A0A0B3Z5Z4_9ALTE</name>
<dbReference type="AlphaFoldDB" id="A0A0B3Z5Z4"/>
<reference evidence="2 3" key="1">
    <citation type="submission" date="2014-12" db="EMBL/GenBank/DDBJ databases">
        <title>Genome sequencing of Alteromonas marina AD001.</title>
        <authorList>
            <person name="Adrian T.G.S."/>
            <person name="Chan K.G."/>
        </authorList>
    </citation>
    <scope>NUCLEOTIDE SEQUENCE [LARGE SCALE GENOMIC DNA]</scope>
    <source>
        <strain evidence="2 3">AD001</strain>
    </source>
</reference>
<comment type="caution">
    <text evidence="2">The sequence shown here is derived from an EMBL/GenBank/DDBJ whole genome shotgun (WGS) entry which is preliminary data.</text>
</comment>
<dbReference type="OrthoDB" id="9795622at2"/>
<sequence>MLIFAHRGASKAAPENTVKAFKLAFEQRADGIEFDTYQHESGIIVFHDRTLTRRAREPGYLLDVPWQSLTEMDIGDGEHIPTLTETLNCVPKDKWCNIEIKHLTDVDSWVKDVKAAVQQSGINAHKLLISSFNHHWLQAIALRWPEVKIGALSASYELDCTASARALNAYSVNIALDAVDKQFVQTAQQDGFNVFVYTVDEPRDMLMLNEWGVTGIFTNVPDVALNVLSY</sequence>
<dbReference type="GO" id="GO:0006629">
    <property type="term" value="P:lipid metabolic process"/>
    <property type="evidence" value="ECO:0007669"/>
    <property type="project" value="InterPro"/>
</dbReference>
<dbReference type="GO" id="GO:0008081">
    <property type="term" value="F:phosphoric diester hydrolase activity"/>
    <property type="evidence" value="ECO:0007669"/>
    <property type="project" value="InterPro"/>
</dbReference>
<accession>A0A0B3Z5Z4</accession>
<dbReference type="InterPro" id="IPR030395">
    <property type="entry name" value="GP_PDE_dom"/>
</dbReference>
<dbReference type="EMBL" id="JWLW01000013">
    <property type="protein sequence ID" value="KHT53675.1"/>
    <property type="molecule type" value="Genomic_DNA"/>
</dbReference>
<evidence type="ECO:0000259" key="1">
    <source>
        <dbReference type="PROSITE" id="PS51704"/>
    </source>
</evidence>
<dbReference type="RefSeq" id="WP_039219282.1">
    <property type="nucleotide sequence ID" value="NZ_JWLW01000013.1"/>
</dbReference>
<gene>
    <name evidence="2" type="ORF">RJ41_08255</name>
</gene>
<dbReference type="PANTHER" id="PTHR46211:SF1">
    <property type="entry name" value="GLYCEROPHOSPHODIESTER PHOSPHODIESTERASE, CYTOPLASMIC"/>
    <property type="match status" value="1"/>
</dbReference>
<feature type="domain" description="GP-PDE" evidence="1">
    <location>
        <begin position="1"/>
        <end position="228"/>
    </location>
</feature>
<dbReference type="InterPro" id="IPR017946">
    <property type="entry name" value="PLC-like_Pdiesterase_TIM-brl"/>
</dbReference>
<dbReference type="Gene3D" id="3.20.20.190">
    <property type="entry name" value="Phosphatidylinositol (PI) phosphodiesterase"/>
    <property type="match status" value="1"/>
</dbReference>
<dbReference type="Proteomes" id="UP000031197">
    <property type="component" value="Unassembled WGS sequence"/>
</dbReference>
<dbReference type="CDD" id="cd08556">
    <property type="entry name" value="GDPD"/>
    <property type="match status" value="1"/>
</dbReference>
<proteinExistence type="predicted"/>
<evidence type="ECO:0000313" key="3">
    <source>
        <dbReference type="Proteomes" id="UP000031197"/>
    </source>
</evidence>
<keyword evidence="3" id="KW-1185">Reference proteome</keyword>
<organism evidence="2 3">
    <name type="scientific">Alteromonas marina</name>
    <dbReference type="NCBI Taxonomy" id="203795"/>
    <lineage>
        <taxon>Bacteria</taxon>
        <taxon>Pseudomonadati</taxon>
        <taxon>Pseudomonadota</taxon>
        <taxon>Gammaproteobacteria</taxon>
        <taxon>Alteromonadales</taxon>
        <taxon>Alteromonadaceae</taxon>
        <taxon>Alteromonas/Salinimonas group</taxon>
        <taxon>Alteromonas</taxon>
    </lineage>
</organism>
<dbReference type="PROSITE" id="PS51704">
    <property type="entry name" value="GP_PDE"/>
    <property type="match status" value="1"/>
</dbReference>